<evidence type="ECO:0000259" key="13">
    <source>
        <dbReference type="Pfam" id="PF00122"/>
    </source>
</evidence>
<dbReference type="SUPFAM" id="SSF81653">
    <property type="entry name" value="Calcium ATPase, transduction domain A"/>
    <property type="match status" value="1"/>
</dbReference>
<feature type="region of interest" description="Disordered" evidence="11">
    <location>
        <begin position="744"/>
        <end position="774"/>
    </location>
</feature>
<reference evidence="14 15" key="2">
    <citation type="submission" date="2017-10" db="EMBL/GenBank/DDBJ databases">
        <title>Consistent, comparative and evidence-based genome annotation and re-annotation for the closely-related species, Cryptosporidium parvum, C. hominis and C. tyzzeri.</title>
        <authorList>
            <person name="Baptista R.P."/>
            <person name="Li Y."/>
            <person name="Sateriale A."/>
            <person name="Striepen B."/>
            <person name="Kissinger J.C."/>
        </authorList>
    </citation>
    <scope>NUCLEOTIDE SEQUENCE [LARGE SCALE GENOMIC DNA]</scope>
    <source>
        <strain evidence="14">30976</strain>
    </source>
</reference>
<dbReference type="SFLD" id="SFLDF00027">
    <property type="entry name" value="p-type_atpase"/>
    <property type="match status" value="1"/>
</dbReference>
<evidence type="ECO:0000256" key="11">
    <source>
        <dbReference type="SAM" id="MobiDB-lite"/>
    </source>
</evidence>
<organism evidence="14 15">
    <name type="scientific">Cryptosporidium hominis</name>
    <dbReference type="NCBI Taxonomy" id="237895"/>
    <lineage>
        <taxon>Eukaryota</taxon>
        <taxon>Sar</taxon>
        <taxon>Alveolata</taxon>
        <taxon>Apicomplexa</taxon>
        <taxon>Conoidasida</taxon>
        <taxon>Coccidia</taxon>
        <taxon>Eucoccidiorida</taxon>
        <taxon>Eimeriorina</taxon>
        <taxon>Cryptosporidiidae</taxon>
        <taxon>Cryptosporidium</taxon>
    </lineage>
</organism>
<dbReference type="Gene3D" id="3.40.1110.10">
    <property type="entry name" value="Calcium-transporting ATPase, cytoplasmic domain N"/>
    <property type="match status" value="1"/>
</dbReference>
<keyword evidence="6" id="KW-0067">ATP-binding</keyword>
<protein>
    <submittedName>
        <fullName evidence="14">P-type ATPase A domain containing protein</fullName>
    </submittedName>
</protein>
<evidence type="ECO:0000313" key="15">
    <source>
        <dbReference type="Proteomes" id="UP001429100"/>
    </source>
</evidence>
<feature type="compositionally biased region" description="Polar residues" evidence="11">
    <location>
        <begin position="760"/>
        <end position="774"/>
    </location>
</feature>
<dbReference type="InterPro" id="IPR018303">
    <property type="entry name" value="ATPase_P-typ_P_site"/>
</dbReference>
<feature type="domain" description="P-type ATPase A" evidence="13">
    <location>
        <begin position="448"/>
        <end position="538"/>
    </location>
</feature>
<feature type="transmembrane region" description="Helical" evidence="12">
    <location>
        <begin position="1246"/>
        <end position="1267"/>
    </location>
</feature>
<evidence type="ECO:0000256" key="2">
    <source>
        <dbReference type="ARBA" id="ARBA00006000"/>
    </source>
</evidence>
<keyword evidence="7" id="KW-0460">Magnesium</keyword>
<comment type="caution">
    <text evidence="14">The sequence shown here is derived from an EMBL/GenBank/DDBJ whole genome shotgun (WGS) entry which is preliminary data.</text>
</comment>
<proteinExistence type="inferred from homology"/>
<feature type="transmembrane region" description="Helical" evidence="12">
    <location>
        <begin position="117"/>
        <end position="136"/>
    </location>
</feature>
<feature type="transmembrane region" description="Helical" evidence="12">
    <location>
        <begin position="358"/>
        <end position="378"/>
    </location>
</feature>
<dbReference type="PROSITE" id="PS00154">
    <property type="entry name" value="ATPASE_E1_E2"/>
    <property type="match status" value="1"/>
</dbReference>
<feature type="compositionally biased region" description="Low complexity" evidence="11">
    <location>
        <begin position="1141"/>
        <end position="1159"/>
    </location>
</feature>
<dbReference type="PRINTS" id="PR00119">
    <property type="entry name" value="CATATPASE"/>
</dbReference>
<keyword evidence="5" id="KW-0547">Nucleotide-binding</keyword>
<evidence type="ECO:0000256" key="7">
    <source>
        <dbReference type="ARBA" id="ARBA00022842"/>
    </source>
</evidence>
<feature type="transmembrane region" description="Helical" evidence="12">
    <location>
        <begin position="330"/>
        <end position="352"/>
    </location>
</feature>
<feature type="transmembrane region" description="Helical" evidence="12">
    <location>
        <begin position="1432"/>
        <end position="1451"/>
    </location>
</feature>
<dbReference type="SFLD" id="SFLDS00003">
    <property type="entry name" value="Haloacid_Dehalogenase"/>
    <property type="match status" value="1"/>
</dbReference>
<dbReference type="NCBIfam" id="TIGR01657">
    <property type="entry name" value="P-ATPase-V"/>
    <property type="match status" value="1"/>
</dbReference>
<sequence>MSKYTFTEYKRLNNSIFRLDVFPFITIYIVLISILLGEIFSLSKTITYKDVFDSFIYLINFIQNLNNLNNTINLVPVQNDEIFNDLTLNNTNYLNTSELDDSNLSEELQLIIDNVPIKYIVAIFITILINLLTFLMTQWNLKFKSIICFSKIKKKSNGTCTSLNNKTTTHIMVNSSKYPSELCPLKYSTCIEHVGKLKDFYSLTKIKSCSIINMNKSFIIQIDAIDYYKYKSEIEKILLKNINKSDNSNLLPNSSNINWIKLINYEKKTFIYNKSKETFIKANYPINLPIKSYFDQLIHKGGLNMNEIILHNNLYGINNYEIPKEKFLDLFIEQIISPFFLFQIFCVLLWILDEYWQMSLFTLFMLCTLEAQMVFRRLKESDELRNMRRPSCFILVYREYTWKYINTDHLLPGDIIAISSTISSNSLKNKNFDENNNNNQDEEAVSIAPCDFVLLSGSITVNEAMLTGECTPKMKVSMNNDEDENENENEQDNKLNEKTFDIDGFKNHVIFAGTNIILTRSSIVTENKEFQSIIKKISNEYHNYYNVDNMNSFKNQMNLNEKYNNNNVTSSYIKYDNDKMICIGYVLRTGFNTYQGKLIRTISSSAEKISSNSLESLIFLMMLIFCSLIASSYVLYYGLNDPSRNKFKLIISCIHIITSVIPPEFPITLSVAVTMAVVQLTKKKIYCTEPFRIPFAGKLRICAFDKTGTLTSDKMIPHGLFGINLYNNDDTSCITFDDNDKYSNNNESKDEINSEKLASVSGSRQVSGSEPVSNSSVDIPYLSDLIMGCCNGLSLNGKTLVGDPMEKSIKKKSSWRIHHSSENNYHNIKDNSTFSIVRRYPFSPEEQRMTNIGILHIPSEKQNSSSSKSHTSSSSSPSNSVKFHKSLSKPDPKTYGIVISKGSPEMMLQFFKKDPEFDQNLYKNVVHECTKKGYRILALGSKYSCINEVNNHHLKREFFENDLIFCGFLALYCPIKKHSKSVIQELNQSNHQCIMITGDNILTAFHVAKNVSITNNCKDILILSKSDNENFNHINYIWKYSNGNIFNKFDNNLTHLIHINNEFNIGITGHVFQSFIEDFKETKILEQFLLFTKIYARMSPKNKQTLINLYNNMGNMTLMCGDGTNDVGALKHSHVGISLLSNESSSDSNNKDNNNNNNSPFNIKKNQKSNFFEIKKDIEARIRRGEKLTKAQIQQEILKEFQNMDEIPKVKLGDASIASPFTYKGESPNCIIKLVRYGRSTLTTVLLMYKLMGLNSIVSAFSMSVLAHDGVKFGDFQTTVESIIMSGLFFLVLKNKPAKKLVPQKPPNSIFSPMIFLSFIIQALIHLFVIYFGWKISYSLMPLNYSTNIDGPFEPNVINTTMYYLYTACHLACFLSNAQGYPFTTPLSENKYLIYTSALVISFLITSILGIFPHLNILFSLVTLQSKYYQSIIILLVLFDIFGTLLINQLFNQLHIYFDKCKH</sequence>
<dbReference type="SFLD" id="SFLDG00002">
    <property type="entry name" value="C1.7:_P-type_atpase_like"/>
    <property type="match status" value="1"/>
</dbReference>
<dbReference type="InterPro" id="IPR008250">
    <property type="entry name" value="ATPase_P-typ_transduc_dom_A_sf"/>
</dbReference>
<evidence type="ECO:0000256" key="4">
    <source>
        <dbReference type="ARBA" id="ARBA00022723"/>
    </source>
</evidence>
<feature type="transmembrane region" description="Helical" evidence="12">
    <location>
        <begin position="649"/>
        <end position="678"/>
    </location>
</feature>
<dbReference type="SUPFAM" id="SSF56784">
    <property type="entry name" value="HAD-like"/>
    <property type="match status" value="1"/>
</dbReference>
<reference evidence="14 15" key="1">
    <citation type="submission" date="2014-11" db="EMBL/GenBank/DDBJ databases">
        <title>Comparative genomic analysis of Cryptosporidium hominis reveals occurrence of genetic recombination in virulent subtypes.</title>
        <authorList>
            <person name="Guo Y."/>
            <person name="Tang K."/>
            <person name="Frace M."/>
            <person name="Li N."/>
            <person name="Roellig D.M."/>
            <person name="Sammons S."/>
            <person name="Knipe K."/>
            <person name="Rowe L."/>
            <person name="Feng Y."/>
            <person name="Xiao L."/>
        </authorList>
    </citation>
    <scope>NUCLEOTIDE SEQUENCE [LARGE SCALE GENOMIC DNA]</scope>
    <source>
        <strain evidence="14">30976</strain>
    </source>
</reference>
<evidence type="ECO:0000256" key="3">
    <source>
        <dbReference type="ARBA" id="ARBA00022692"/>
    </source>
</evidence>
<feature type="region of interest" description="Disordered" evidence="11">
    <location>
        <begin position="860"/>
        <end position="889"/>
    </location>
</feature>
<keyword evidence="3 12" id="KW-0812">Transmembrane</keyword>
<dbReference type="Gene3D" id="3.40.50.1000">
    <property type="entry name" value="HAD superfamily/HAD-like"/>
    <property type="match status" value="1"/>
</dbReference>
<evidence type="ECO:0000256" key="10">
    <source>
        <dbReference type="ARBA" id="ARBA00023136"/>
    </source>
</evidence>
<feature type="transmembrane region" description="Helical" evidence="12">
    <location>
        <begin position="1314"/>
        <end position="1334"/>
    </location>
</feature>
<keyword evidence="15" id="KW-1185">Reference proteome</keyword>
<dbReference type="NCBIfam" id="TIGR01494">
    <property type="entry name" value="ATPase_P-type"/>
    <property type="match status" value="1"/>
</dbReference>
<keyword evidence="9 12" id="KW-1133">Transmembrane helix</keyword>
<feature type="compositionally biased region" description="Low complexity" evidence="11">
    <location>
        <begin position="860"/>
        <end position="881"/>
    </location>
</feature>
<dbReference type="SUPFAM" id="SSF81665">
    <property type="entry name" value="Calcium ATPase, transmembrane domain M"/>
    <property type="match status" value="1"/>
</dbReference>
<dbReference type="InterPro" id="IPR023214">
    <property type="entry name" value="HAD_sf"/>
</dbReference>
<comment type="subcellular location">
    <subcellularLocation>
        <location evidence="1">Membrane</location>
        <topology evidence="1">Multi-pass membrane protein</topology>
    </subcellularLocation>
</comment>
<evidence type="ECO:0000256" key="9">
    <source>
        <dbReference type="ARBA" id="ARBA00022989"/>
    </source>
</evidence>
<name>A0ABX5BI35_CRYHO</name>
<dbReference type="InterPro" id="IPR059000">
    <property type="entry name" value="ATPase_P-type_domA"/>
</dbReference>
<dbReference type="InterPro" id="IPR006544">
    <property type="entry name" value="P-type_TPase_V"/>
</dbReference>
<dbReference type="Proteomes" id="UP001429100">
    <property type="component" value="Unassembled WGS sequence"/>
</dbReference>
<dbReference type="SUPFAM" id="SSF81660">
    <property type="entry name" value="Metal cation-transporting ATPase, ATP-binding domain N"/>
    <property type="match status" value="1"/>
</dbReference>
<keyword evidence="10 12" id="KW-0472">Membrane</keyword>
<dbReference type="EMBL" id="JTAI01000007">
    <property type="protein sequence ID" value="PPS97767.1"/>
    <property type="molecule type" value="Genomic_DNA"/>
</dbReference>
<feature type="transmembrane region" description="Helical" evidence="12">
    <location>
        <begin position="617"/>
        <end position="637"/>
    </location>
</feature>
<keyword evidence="4" id="KW-0479">Metal-binding</keyword>
<dbReference type="Gene3D" id="2.70.150.10">
    <property type="entry name" value="Calcium-transporting ATPase, cytoplasmic transduction domain A"/>
    <property type="match status" value="1"/>
</dbReference>
<dbReference type="InterPro" id="IPR023298">
    <property type="entry name" value="ATPase_P-typ_TM_dom_sf"/>
</dbReference>
<evidence type="ECO:0000256" key="12">
    <source>
        <dbReference type="SAM" id="Phobius"/>
    </source>
</evidence>
<comment type="similarity">
    <text evidence="2">Belongs to the cation transport ATPase (P-type) (TC 3.A.3) family. Type V subfamily.</text>
</comment>
<dbReference type="InterPro" id="IPR001757">
    <property type="entry name" value="P_typ_ATPase"/>
</dbReference>
<evidence type="ECO:0000256" key="8">
    <source>
        <dbReference type="ARBA" id="ARBA00022967"/>
    </source>
</evidence>
<evidence type="ECO:0000256" key="1">
    <source>
        <dbReference type="ARBA" id="ARBA00004141"/>
    </source>
</evidence>
<feature type="transmembrane region" description="Helical" evidence="12">
    <location>
        <begin position="1392"/>
        <end position="1412"/>
    </location>
</feature>
<dbReference type="PANTHER" id="PTHR45630">
    <property type="entry name" value="CATION-TRANSPORTING ATPASE-RELATED"/>
    <property type="match status" value="1"/>
</dbReference>
<evidence type="ECO:0000256" key="6">
    <source>
        <dbReference type="ARBA" id="ARBA00022840"/>
    </source>
</evidence>
<dbReference type="Pfam" id="PF00122">
    <property type="entry name" value="E1-E2_ATPase"/>
    <property type="match status" value="1"/>
</dbReference>
<feature type="region of interest" description="Disordered" evidence="11">
    <location>
        <begin position="1141"/>
        <end position="1164"/>
    </location>
</feature>
<dbReference type="InterPro" id="IPR036412">
    <property type="entry name" value="HAD-like_sf"/>
</dbReference>
<feature type="transmembrane region" description="Helical" evidence="12">
    <location>
        <begin position="21"/>
        <end position="42"/>
    </location>
</feature>
<gene>
    <name evidence="14" type="ORF">GY17_00000070</name>
</gene>
<evidence type="ECO:0000256" key="5">
    <source>
        <dbReference type="ARBA" id="ARBA00022741"/>
    </source>
</evidence>
<dbReference type="InterPro" id="IPR044492">
    <property type="entry name" value="P_typ_ATPase_HD_dom"/>
</dbReference>
<dbReference type="PANTHER" id="PTHR45630:SF7">
    <property type="entry name" value="ENDOPLASMIC RETICULUM TRANSMEMBRANE HELIX TRANSLOCASE"/>
    <property type="match status" value="1"/>
</dbReference>
<accession>A0ABX5BI35</accession>
<dbReference type="InterPro" id="IPR023299">
    <property type="entry name" value="ATPase_P-typ_cyto_dom_N"/>
</dbReference>
<evidence type="ECO:0000313" key="14">
    <source>
        <dbReference type="EMBL" id="PPS97767.1"/>
    </source>
</evidence>
<keyword evidence="8" id="KW-1278">Translocase</keyword>